<evidence type="ECO:0000313" key="4">
    <source>
        <dbReference type="Proteomes" id="UP000476332"/>
    </source>
</evidence>
<dbReference type="Gene3D" id="2.30.110.10">
    <property type="entry name" value="Electron Transport, Fmn-binding Protein, Chain A"/>
    <property type="match status" value="1"/>
</dbReference>
<dbReference type="PANTHER" id="PTHR13343">
    <property type="entry name" value="CREG1 PROTEIN"/>
    <property type="match status" value="1"/>
</dbReference>
<comment type="caution">
    <text evidence="3">The sequence shown here is derived from an EMBL/GenBank/DDBJ whole genome shotgun (WGS) entry which is preliminary data.</text>
</comment>
<proteinExistence type="predicted"/>
<evidence type="ECO:0000259" key="1">
    <source>
        <dbReference type="Pfam" id="PF10615"/>
    </source>
</evidence>
<dbReference type="InterPro" id="IPR037119">
    <property type="entry name" value="Haem_oxidase_HugZ-like_sf"/>
</dbReference>
<dbReference type="Pfam" id="PF13883">
    <property type="entry name" value="CREG_beta-barrel"/>
    <property type="match status" value="1"/>
</dbReference>
<accession>A0A6L9MD80</accession>
<dbReference type="AlphaFoldDB" id="A0A6L9MD80"/>
<evidence type="ECO:0000259" key="2">
    <source>
        <dbReference type="Pfam" id="PF13883"/>
    </source>
</evidence>
<keyword evidence="4" id="KW-1185">Reference proteome</keyword>
<dbReference type="PANTHER" id="PTHR13343:SF17">
    <property type="entry name" value="CELLULAR REPRESSOR OF E1A-STIMULATED GENES, ISOFORM A"/>
    <property type="match status" value="1"/>
</dbReference>
<dbReference type="Proteomes" id="UP000476332">
    <property type="component" value="Unassembled WGS sequence"/>
</dbReference>
<reference evidence="3 4" key="1">
    <citation type="submission" date="2020-01" db="EMBL/GenBank/DDBJ databases">
        <title>Genomes of bacteria type strains.</title>
        <authorList>
            <person name="Chen J."/>
            <person name="Zhu S."/>
            <person name="Chen J."/>
        </authorList>
    </citation>
    <scope>NUCLEOTIDE SEQUENCE [LARGE SCALE GENOMIC DNA]</scope>
    <source>
        <strain evidence="3 4">KCTC 52919</strain>
    </source>
</reference>
<dbReference type="InterPro" id="IPR055343">
    <property type="entry name" value="CREG_beta-barrel"/>
</dbReference>
<name>A0A6L9MD80_9HYPH</name>
<dbReference type="SUPFAM" id="SSF50475">
    <property type="entry name" value="FMN-binding split barrel"/>
    <property type="match status" value="1"/>
</dbReference>
<dbReference type="Gene3D" id="3.20.180.10">
    <property type="entry name" value="PNP-oxidase-like"/>
    <property type="match status" value="1"/>
</dbReference>
<dbReference type="EMBL" id="JAAAMJ010000001">
    <property type="protein sequence ID" value="NDV85697.1"/>
    <property type="molecule type" value="Genomic_DNA"/>
</dbReference>
<dbReference type="Pfam" id="PF10615">
    <property type="entry name" value="DUF2470"/>
    <property type="match status" value="1"/>
</dbReference>
<evidence type="ECO:0000313" key="3">
    <source>
        <dbReference type="EMBL" id="NDV85697.1"/>
    </source>
</evidence>
<feature type="domain" description="CREG-like beta-barrel" evidence="2">
    <location>
        <begin position="31"/>
        <end position="167"/>
    </location>
</feature>
<dbReference type="InterPro" id="IPR012349">
    <property type="entry name" value="Split_barrel_FMN-bd"/>
</dbReference>
<organism evidence="3 4">
    <name type="scientific">Aurantimonas aggregata</name>
    <dbReference type="NCBI Taxonomy" id="2047720"/>
    <lineage>
        <taxon>Bacteria</taxon>
        <taxon>Pseudomonadati</taxon>
        <taxon>Pseudomonadota</taxon>
        <taxon>Alphaproteobacteria</taxon>
        <taxon>Hyphomicrobiales</taxon>
        <taxon>Aurantimonadaceae</taxon>
        <taxon>Aurantimonas</taxon>
    </lineage>
</organism>
<protein>
    <submittedName>
        <fullName evidence="3">DUF2470 domain-containing protein</fullName>
    </submittedName>
</protein>
<dbReference type="GO" id="GO:0005737">
    <property type="term" value="C:cytoplasm"/>
    <property type="evidence" value="ECO:0007669"/>
    <property type="project" value="UniProtKB-ARBA"/>
</dbReference>
<gene>
    <name evidence="3" type="ORF">GTW51_03175</name>
</gene>
<sequence length="263" mass="27678">MDDGPDEAPGNAGSSRPVSLLQPVADTVRALGRRLLREARHGALAVIGPTGHPAASRVLVATDACGNPMILISDLSAHAAALAADLRCSLLVGDVGKGDPLAHPRLSLSATATPINAAAPERPAMRERFLSRHPKAALYADFADFRFVRLEPVDAALNGGFGRAYALEPTDLIDEPVAGLEEAGIRARDHMNADHGDAVDQIARRHGEPHDGWRIVTVDRSGFEIGRGDRLRHVAFALDPAGPGGFRRAFVALLAEASEAKGA</sequence>
<dbReference type="InterPro" id="IPR019595">
    <property type="entry name" value="DUF2470"/>
</dbReference>
<feature type="domain" description="DUF2470" evidence="1">
    <location>
        <begin position="189"/>
        <end position="228"/>
    </location>
</feature>